<dbReference type="InterPro" id="IPR001680">
    <property type="entry name" value="WD40_rpt"/>
</dbReference>
<proteinExistence type="predicted"/>
<feature type="domain" description="Nephrocystin 3-like N-terminal" evidence="3">
    <location>
        <begin position="468"/>
        <end position="586"/>
    </location>
</feature>
<dbReference type="SMART" id="SM00320">
    <property type="entry name" value="WD40"/>
    <property type="match status" value="3"/>
</dbReference>
<dbReference type="EMBL" id="LR899011">
    <property type="protein sequence ID" value="CAD7086272.1"/>
    <property type="molecule type" value="Genomic_DNA"/>
</dbReference>
<dbReference type="InterPro" id="IPR027417">
    <property type="entry name" value="P-loop_NTPase"/>
</dbReference>
<feature type="compositionally biased region" description="Basic and acidic residues" evidence="2">
    <location>
        <begin position="10"/>
        <end position="23"/>
    </location>
</feature>
<dbReference type="Pfam" id="PF00400">
    <property type="entry name" value="WD40"/>
    <property type="match status" value="1"/>
</dbReference>
<dbReference type="Proteomes" id="UP000594454">
    <property type="component" value="Chromosome 3"/>
</dbReference>
<gene>
    <name evidence="4" type="ORF">HERILL_LOCUS9059</name>
</gene>
<accession>A0A7R8YUJ7</accession>
<reference evidence="4 5" key="1">
    <citation type="submission" date="2020-11" db="EMBL/GenBank/DDBJ databases">
        <authorList>
            <person name="Wallbank WR R."/>
            <person name="Pardo Diaz C."/>
            <person name="Kozak K."/>
            <person name="Martin S."/>
            <person name="Jiggins C."/>
            <person name="Moest M."/>
            <person name="Warren A I."/>
            <person name="Generalovic N T."/>
            <person name="Byers J.R.P. K."/>
            <person name="Montejo-Kovacevich G."/>
            <person name="Yen C E."/>
        </authorList>
    </citation>
    <scope>NUCLEOTIDE SEQUENCE [LARGE SCALE GENOMIC DNA]</scope>
</reference>
<dbReference type="SUPFAM" id="SSF50998">
    <property type="entry name" value="Quinoprotein alcohol dehydrogenase-like"/>
    <property type="match status" value="1"/>
</dbReference>
<dbReference type="InterPro" id="IPR052752">
    <property type="entry name" value="NACHT-WD_repeat"/>
</dbReference>
<dbReference type="Gene3D" id="2.130.10.10">
    <property type="entry name" value="YVTN repeat-like/Quinoprotein amine dehydrogenase"/>
    <property type="match status" value="2"/>
</dbReference>
<sequence>MGNVCSSGQKKKDKDDASEKSEESPSYQLAEKKNSKDTMKDIKATGGNETAGKKEAPLADPEPISDISTGQNTSLATNSPTNGNIPRAALTRAQQQQSIQQSNYSDSVSSTPQTVNAPCEIPVVATLPSNLLSLQGKPLTHRRTEKDRKIVVYILAADNEHNLEKSVLHSIYKSLKDRCAYRGFELIISDCHSSTDAEKSETKVLDVRKWVQSPLEAQGGHEEAANCLAEISRHSNSSYIIPVLFLGTSLGTPLLPLTIESQDFTTALTLTDASKKSLLEKWYRIDNSAQPPCYRLNTKEVQENPEANNNELNSLLDIIVDIFSKELRDSYLTTVVEQEINNTVLISQELAKRCIWIQTGSIPPKLSENPSSLETEMARRLNSIHADLKTQLSEKNLIRIPPTIQVQEDQLAAIMESLISTVIDSIAEEHLNKFAIPSCTFGVDKRLLGEMEAVSQYSKILGQNCANFVIMDKLRNYLSGISSAPLVIYGPPGSGKSVLAAKIMHNVHVWIPECSLILRYGNLTELSSDLVSLLGSIAEQISVLTLEQPCRINHTLEAYSNFIKTRLETTKIQLVIAIDSLDDIDCLESLDWLPLQLPQNIKIVITVTAPETESNKDSKGPWVINELKSRKLADDCFLELTKFSNEQWRDVLNFGGGDFYAANGALQLPEAWKGATEKVPLQAKILWWLAWLGNCEIGDTKLELCVQRVFDTIEAKFTPEVAGVILSILIASRNGIREVDLITIIGDLQIAKGCSPSRLWFKFCWLLGPMLLHMNQIIIMDKLLRIAASQRYSTKVCEAHRILCDYFKKQNLVFTDIKGKYKCYNVQKLLQLPYHAYMIDKLQQQQQSFIRSVYLTDLHWIHDKLIATGCVQLLSDIIIIEKYLKSIGKKLDDHVHLKVLKNFLENHIRELNYDGNQFYALLTTWIKTEVKEQPDLGKNEVITAWTEYLGNVKATYLERLNKFELATEEEAKQKVGYDAITNLGGKGYFVASISTEREEICVWDVPSCRQVRILKGGPQPTTLCPVGEYGAAVLCRREIKVIDLDEGKFRVTLKGVMNQKMPYFGLHDSTHLVCLSRNRMYVNLMNLESGDCVTTFKAGEDRFLNSLLVSGDGRILVCGDETQKPFPLLVWHLSQRKLLYDLRIPHHDFITSLSAITHEGSYVCVVAKELNEPTPNFIVVYDLQSGTLFKKWKPSCNTVSLAISQTNACVIAGLEDSRILIWDLVTGNCKCTLSGHNAPVTLLKLDPLGKVLLSGDKDGRDTSIRLWELDSGKSLAVYTPPAKIQTCEILSNGRYVVLALEKHINLITLCLRNYHPEGSENEDLSSGVYGKPENDGKSFTL</sequence>
<dbReference type="InterPro" id="IPR015943">
    <property type="entry name" value="WD40/YVTN_repeat-like_dom_sf"/>
</dbReference>
<evidence type="ECO:0000256" key="1">
    <source>
        <dbReference type="ARBA" id="ARBA00022737"/>
    </source>
</evidence>
<keyword evidence="5" id="KW-1185">Reference proteome</keyword>
<evidence type="ECO:0000313" key="4">
    <source>
        <dbReference type="EMBL" id="CAD7086272.1"/>
    </source>
</evidence>
<dbReference type="PANTHER" id="PTHR19871:SF37">
    <property type="entry name" value="GH25853P"/>
    <property type="match status" value="1"/>
</dbReference>
<dbReference type="SUPFAM" id="SSF52540">
    <property type="entry name" value="P-loop containing nucleoside triphosphate hydrolases"/>
    <property type="match status" value="1"/>
</dbReference>
<dbReference type="InterPro" id="IPR011047">
    <property type="entry name" value="Quinoprotein_ADH-like_sf"/>
</dbReference>
<dbReference type="PANTHER" id="PTHR19871">
    <property type="entry name" value="BETA TRANSDUCIN-RELATED PROTEIN"/>
    <property type="match status" value="1"/>
</dbReference>
<organism evidence="4 5">
    <name type="scientific">Hermetia illucens</name>
    <name type="common">Black soldier fly</name>
    <dbReference type="NCBI Taxonomy" id="343691"/>
    <lineage>
        <taxon>Eukaryota</taxon>
        <taxon>Metazoa</taxon>
        <taxon>Ecdysozoa</taxon>
        <taxon>Arthropoda</taxon>
        <taxon>Hexapoda</taxon>
        <taxon>Insecta</taxon>
        <taxon>Pterygota</taxon>
        <taxon>Neoptera</taxon>
        <taxon>Endopterygota</taxon>
        <taxon>Diptera</taxon>
        <taxon>Brachycera</taxon>
        <taxon>Stratiomyomorpha</taxon>
        <taxon>Stratiomyidae</taxon>
        <taxon>Hermetiinae</taxon>
        <taxon>Hermetia</taxon>
    </lineage>
</organism>
<dbReference type="InterPro" id="IPR056884">
    <property type="entry name" value="NPHP3-like_N"/>
</dbReference>
<keyword evidence="1" id="KW-0677">Repeat</keyword>
<feature type="compositionally biased region" description="Polar residues" evidence="2">
    <location>
        <begin position="103"/>
        <end position="113"/>
    </location>
</feature>
<dbReference type="Gene3D" id="3.40.50.300">
    <property type="entry name" value="P-loop containing nucleotide triphosphate hydrolases"/>
    <property type="match status" value="1"/>
</dbReference>
<dbReference type="FunCoup" id="A0A7R8YUJ7">
    <property type="interactions" value="46"/>
</dbReference>
<evidence type="ECO:0000256" key="2">
    <source>
        <dbReference type="SAM" id="MobiDB-lite"/>
    </source>
</evidence>
<dbReference type="Pfam" id="PF24883">
    <property type="entry name" value="NPHP3_N"/>
    <property type="match status" value="1"/>
</dbReference>
<protein>
    <recommendedName>
        <fullName evidence="3">Nephrocystin 3-like N-terminal domain-containing protein</fullName>
    </recommendedName>
</protein>
<dbReference type="InParanoid" id="A0A7R8YUJ7"/>
<feature type="compositionally biased region" description="Basic and acidic residues" evidence="2">
    <location>
        <begin position="1332"/>
        <end position="1341"/>
    </location>
</feature>
<feature type="region of interest" description="Disordered" evidence="2">
    <location>
        <begin position="1319"/>
        <end position="1341"/>
    </location>
</feature>
<dbReference type="OMA" id="WIQTGAH"/>
<feature type="region of interest" description="Disordered" evidence="2">
    <location>
        <begin position="1"/>
        <end position="113"/>
    </location>
</feature>
<name>A0A7R8YUJ7_HERIL</name>
<feature type="compositionally biased region" description="Basic and acidic residues" evidence="2">
    <location>
        <begin position="30"/>
        <end position="43"/>
    </location>
</feature>
<evidence type="ECO:0000313" key="5">
    <source>
        <dbReference type="Proteomes" id="UP000594454"/>
    </source>
</evidence>
<feature type="compositionally biased region" description="Polar residues" evidence="2">
    <location>
        <begin position="66"/>
        <end position="84"/>
    </location>
</feature>
<dbReference type="OrthoDB" id="6134417at2759"/>
<evidence type="ECO:0000259" key="3">
    <source>
        <dbReference type="Pfam" id="PF24883"/>
    </source>
</evidence>